<proteinExistence type="predicted"/>
<keyword evidence="2" id="KW-1185">Reference proteome</keyword>
<comment type="caution">
    <text evidence="1">The sequence shown here is derived from an EMBL/GenBank/DDBJ whole genome shotgun (WGS) entry which is preliminary data.</text>
</comment>
<organism evidence="1 2">
    <name type="scientific">Colletotrichum sojae</name>
    <dbReference type="NCBI Taxonomy" id="2175907"/>
    <lineage>
        <taxon>Eukaryota</taxon>
        <taxon>Fungi</taxon>
        <taxon>Dikarya</taxon>
        <taxon>Ascomycota</taxon>
        <taxon>Pezizomycotina</taxon>
        <taxon>Sordariomycetes</taxon>
        <taxon>Hypocreomycetidae</taxon>
        <taxon>Glomerellales</taxon>
        <taxon>Glomerellaceae</taxon>
        <taxon>Colletotrichum</taxon>
        <taxon>Colletotrichum orchidearum species complex</taxon>
    </lineage>
</organism>
<evidence type="ECO:0000313" key="1">
    <source>
        <dbReference type="EMBL" id="KAF6810464.1"/>
    </source>
</evidence>
<dbReference type="EMBL" id="WIGN01000086">
    <property type="protein sequence ID" value="KAF6810464.1"/>
    <property type="molecule type" value="Genomic_DNA"/>
</dbReference>
<gene>
    <name evidence="1" type="ORF">CSOJ01_06276</name>
</gene>
<accession>A0A8H6JC89</accession>
<sequence>MQISPLAAGVLGLYGRAKQSSGRIPPKTYANLNAASIVGQRHHLESDELPVSKRRGIGKVVLKPYLEPPWLSEREVDEMGLRKIYFGSAEYVRVDQNLEKGCAADRNIQDGTKSSRYWSPTASGDVPPFRVGWASINAPASDFQEFSRLAEAQITQRLLPASTGLPCLRRSSSPLEPRGP</sequence>
<evidence type="ECO:0000313" key="2">
    <source>
        <dbReference type="Proteomes" id="UP000652219"/>
    </source>
</evidence>
<name>A0A8H6JC89_9PEZI</name>
<dbReference type="Proteomes" id="UP000652219">
    <property type="component" value="Unassembled WGS sequence"/>
</dbReference>
<dbReference type="AlphaFoldDB" id="A0A8H6JC89"/>
<reference evidence="1 2" key="1">
    <citation type="journal article" date="2020" name="Phytopathology">
        <title>Genome Sequence Resources of Colletotrichum truncatum, C. plurivorum, C. musicola, and C. sojae: Four Species Pathogenic to Soybean (Glycine max).</title>
        <authorList>
            <person name="Rogerio F."/>
            <person name="Boufleur T.R."/>
            <person name="Ciampi-Guillardi M."/>
            <person name="Sukno S.A."/>
            <person name="Thon M.R."/>
            <person name="Massola Junior N.S."/>
            <person name="Baroncelli R."/>
        </authorList>
    </citation>
    <scope>NUCLEOTIDE SEQUENCE [LARGE SCALE GENOMIC DNA]</scope>
    <source>
        <strain evidence="1 2">LFN0009</strain>
    </source>
</reference>
<protein>
    <submittedName>
        <fullName evidence="1">Uncharacterized protein</fullName>
    </submittedName>
</protein>